<dbReference type="Proteomes" id="UP000448292">
    <property type="component" value="Unassembled WGS sequence"/>
</dbReference>
<evidence type="ECO:0000313" key="2">
    <source>
        <dbReference type="Proteomes" id="UP000448292"/>
    </source>
</evidence>
<reference evidence="1 2" key="1">
    <citation type="submission" date="2018-06" db="EMBL/GenBank/DDBJ databases">
        <title>Complete genome of Desulfovibrio indonesiensis P37SLT.</title>
        <authorList>
            <person name="Crispim J.S."/>
            <person name="Vidigal P.M.P."/>
            <person name="Silva L.C.F."/>
            <person name="Laguardia C.N."/>
            <person name="Araujo L.C."/>
            <person name="Dias R.S."/>
            <person name="Sousa M.P."/>
            <person name="Paula S.O."/>
            <person name="Silva C."/>
        </authorList>
    </citation>
    <scope>NUCLEOTIDE SEQUENCE [LARGE SCALE GENOMIC DNA]</scope>
    <source>
        <strain evidence="1 2">P37SLT</strain>
    </source>
</reference>
<dbReference type="RefSeq" id="WP_144301185.1">
    <property type="nucleotide sequence ID" value="NZ_QMIE01000001.1"/>
</dbReference>
<accession>A0A7M3MJ58</accession>
<protein>
    <submittedName>
        <fullName evidence="1">Uncharacterized protein</fullName>
    </submittedName>
</protein>
<name>A0A7M3MJ58_9BACT</name>
<keyword evidence="2" id="KW-1185">Reference proteome</keyword>
<dbReference type="AlphaFoldDB" id="A0A7M3MJ58"/>
<evidence type="ECO:0000313" key="1">
    <source>
        <dbReference type="EMBL" id="TVM19720.1"/>
    </source>
</evidence>
<dbReference type="OrthoDB" id="9847692at2"/>
<proteinExistence type="predicted"/>
<comment type="caution">
    <text evidence="1">The sequence shown here is derived from an EMBL/GenBank/DDBJ whole genome shotgun (WGS) entry which is preliminary data.</text>
</comment>
<dbReference type="EMBL" id="QMIE01000001">
    <property type="protein sequence ID" value="TVM19720.1"/>
    <property type="molecule type" value="Genomic_DNA"/>
</dbReference>
<organism evidence="1 2">
    <name type="scientific">Oceanidesulfovibrio indonesiensis</name>
    <dbReference type="NCBI Taxonomy" id="54767"/>
    <lineage>
        <taxon>Bacteria</taxon>
        <taxon>Pseudomonadati</taxon>
        <taxon>Thermodesulfobacteriota</taxon>
        <taxon>Desulfovibrionia</taxon>
        <taxon>Desulfovibrionales</taxon>
        <taxon>Desulfovibrionaceae</taxon>
        <taxon>Oceanidesulfovibrio</taxon>
    </lineage>
</organism>
<sequence>MVFLSFGPLNRRIGLGSRETTCAVLLVAVLILGADLPAFAQQSLLPGDMKAHLARHRELQSAIAEARETLEMRKAAAPSEAGVTNYFLTQLDLLESLAQNAFDLSFIFYDRILASEKAGNILAGYIGQRLTLLADSLFDGSRSFRTHLAAVPALNNLPGLTELMPALEQFIDATSAHAEDILTRAG</sequence>
<gene>
    <name evidence="1" type="ORF">DPQ33_00340</name>
</gene>